<reference evidence="3" key="2">
    <citation type="submission" date="2015-01" db="EMBL/GenBank/DDBJ databases">
        <title>Evolutionary Origins and Diversification of the Mycorrhizal Mutualists.</title>
        <authorList>
            <consortium name="DOE Joint Genome Institute"/>
            <consortium name="Mycorrhizal Genomics Consortium"/>
            <person name="Kohler A."/>
            <person name="Kuo A."/>
            <person name="Nagy L.G."/>
            <person name="Floudas D."/>
            <person name="Copeland A."/>
            <person name="Barry K.W."/>
            <person name="Cichocki N."/>
            <person name="Veneault-Fourrey C."/>
            <person name="LaButti K."/>
            <person name="Lindquist E.A."/>
            <person name="Lipzen A."/>
            <person name="Lundell T."/>
            <person name="Morin E."/>
            <person name="Murat C."/>
            <person name="Riley R."/>
            <person name="Ohm R."/>
            <person name="Sun H."/>
            <person name="Tunlid A."/>
            <person name="Henrissat B."/>
            <person name="Grigoriev I.V."/>
            <person name="Hibbett D.S."/>
            <person name="Martin F."/>
        </authorList>
    </citation>
    <scope>NUCLEOTIDE SEQUENCE [LARGE SCALE GENOMIC DNA]</scope>
    <source>
        <strain evidence="3">MAFF 305830</strain>
    </source>
</reference>
<gene>
    <name evidence="2" type="ORF">M408DRAFT_330803</name>
</gene>
<reference evidence="2 3" key="1">
    <citation type="submission" date="2014-04" db="EMBL/GenBank/DDBJ databases">
        <authorList>
            <consortium name="DOE Joint Genome Institute"/>
            <person name="Kuo A."/>
            <person name="Zuccaro A."/>
            <person name="Kohler A."/>
            <person name="Nagy L.G."/>
            <person name="Floudas D."/>
            <person name="Copeland A."/>
            <person name="Barry K.W."/>
            <person name="Cichocki N."/>
            <person name="Veneault-Fourrey C."/>
            <person name="LaButti K."/>
            <person name="Lindquist E.A."/>
            <person name="Lipzen A."/>
            <person name="Lundell T."/>
            <person name="Morin E."/>
            <person name="Murat C."/>
            <person name="Sun H."/>
            <person name="Tunlid A."/>
            <person name="Henrissat B."/>
            <person name="Grigoriev I.V."/>
            <person name="Hibbett D.S."/>
            <person name="Martin F."/>
            <person name="Nordberg H.P."/>
            <person name="Cantor M.N."/>
            <person name="Hua S.X."/>
        </authorList>
    </citation>
    <scope>NUCLEOTIDE SEQUENCE [LARGE SCALE GENOMIC DNA]</scope>
    <source>
        <strain evidence="2 3">MAFF 305830</strain>
    </source>
</reference>
<dbReference type="OrthoDB" id="3193954at2759"/>
<dbReference type="HOGENOM" id="CLU_1050177_0_0_1"/>
<dbReference type="EMBL" id="KN824309">
    <property type="protein sequence ID" value="KIM26018.1"/>
    <property type="molecule type" value="Genomic_DNA"/>
</dbReference>
<feature type="compositionally biased region" description="Low complexity" evidence="1">
    <location>
        <begin position="177"/>
        <end position="210"/>
    </location>
</feature>
<feature type="compositionally biased region" description="Polar residues" evidence="1">
    <location>
        <begin position="44"/>
        <end position="54"/>
    </location>
</feature>
<protein>
    <submittedName>
        <fullName evidence="2">Uncharacterized protein</fullName>
    </submittedName>
</protein>
<dbReference type="AlphaFoldDB" id="A0A0C2WI21"/>
<proteinExistence type="predicted"/>
<accession>A0A0C2WI21</accession>
<feature type="region of interest" description="Disordered" evidence="1">
    <location>
        <begin position="141"/>
        <end position="210"/>
    </location>
</feature>
<feature type="compositionally biased region" description="Basic and acidic residues" evidence="1">
    <location>
        <begin position="231"/>
        <end position="260"/>
    </location>
</feature>
<evidence type="ECO:0000313" key="3">
    <source>
        <dbReference type="Proteomes" id="UP000054097"/>
    </source>
</evidence>
<name>A0A0C2WI21_SERVB</name>
<feature type="region of interest" description="Disordered" evidence="1">
    <location>
        <begin position="222"/>
        <end position="260"/>
    </location>
</feature>
<evidence type="ECO:0000313" key="2">
    <source>
        <dbReference type="EMBL" id="KIM26018.1"/>
    </source>
</evidence>
<keyword evidence="3" id="KW-1185">Reference proteome</keyword>
<organism evidence="2 3">
    <name type="scientific">Serendipita vermifera MAFF 305830</name>
    <dbReference type="NCBI Taxonomy" id="933852"/>
    <lineage>
        <taxon>Eukaryota</taxon>
        <taxon>Fungi</taxon>
        <taxon>Dikarya</taxon>
        <taxon>Basidiomycota</taxon>
        <taxon>Agaricomycotina</taxon>
        <taxon>Agaricomycetes</taxon>
        <taxon>Sebacinales</taxon>
        <taxon>Serendipitaceae</taxon>
        <taxon>Serendipita</taxon>
    </lineage>
</organism>
<feature type="region of interest" description="Disordered" evidence="1">
    <location>
        <begin position="1"/>
        <end position="99"/>
    </location>
</feature>
<evidence type="ECO:0000256" key="1">
    <source>
        <dbReference type="SAM" id="MobiDB-lite"/>
    </source>
</evidence>
<dbReference type="Proteomes" id="UP000054097">
    <property type="component" value="Unassembled WGS sequence"/>
</dbReference>
<sequence>MDRIAPLLPSALDPAMASSSSLASFNEDGGRRPSGSSLVARGSRMSNATRQKATQGVLHSYKHDVQLNTGPLRRKASTAPTAWPRDTNGNTSSNKSNRDSLEMSLDAWNMDATKKQIQDRRIARKRETHLNQYTVTVPFNANTNMLESPTDRRNGDSASPFVLPPGNAATVTPTKPPASSFFSMFSSSSTTGSPVVPRTPSSTSPARPSTVRRLARTLLEWNLGPQTDLTRWQRDSPRASRDMTKASEHMLEDNPMRSPD</sequence>